<organism evidence="4 5">
    <name type="scientific">Ziziphus jujuba var. spinosa</name>
    <dbReference type="NCBI Taxonomy" id="714518"/>
    <lineage>
        <taxon>Eukaryota</taxon>
        <taxon>Viridiplantae</taxon>
        <taxon>Streptophyta</taxon>
        <taxon>Embryophyta</taxon>
        <taxon>Tracheophyta</taxon>
        <taxon>Spermatophyta</taxon>
        <taxon>Magnoliopsida</taxon>
        <taxon>eudicotyledons</taxon>
        <taxon>Gunneridae</taxon>
        <taxon>Pentapetalae</taxon>
        <taxon>rosids</taxon>
        <taxon>fabids</taxon>
        <taxon>Rosales</taxon>
        <taxon>Rhamnaceae</taxon>
        <taxon>Paliureae</taxon>
        <taxon>Ziziphus</taxon>
    </lineage>
</organism>
<feature type="compositionally biased region" description="Basic and acidic residues" evidence="2">
    <location>
        <begin position="56"/>
        <end position="74"/>
    </location>
</feature>
<sequence length="179" mass="18980">MKHCSHQVWPVALSNAGEPSLLPSKGGHIPVLHPGQSINISVSPSLSVAIGGRTPCTKDSDERKLRSLNEDSGSHTEGGGCEISYNLQQPISTTIATFMLNGTDGLDHYEVSFRNSYNLPMLVVPVHDGNGSGSGGHCRTAGCRRSSGSAKRAWAVRVLVKRLAIPISVVLVIVVMEQA</sequence>
<reference evidence="4" key="1">
    <citation type="journal article" date="2021" name="Front. Plant Sci.">
        <title>Chromosome-Scale Genome Assembly for Chinese Sour Jujube and Insights Into Its Genome Evolution and Domestication Signature.</title>
        <authorList>
            <person name="Shen L.-Y."/>
            <person name="Luo H."/>
            <person name="Wang X.-L."/>
            <person name="Wang X.-M."/>
            <person name="Qiu X.-J."/>
            <person name="Liu H."/>
            <person name="Zhou S.-S."/>
            <person name="Jia K.-H."/>
            <person name="Nie S."/>
            <person name="Bao Y.-T."/>
            <person name="Zhang R.-G."/>
            <person name="Yun Q.-Z."/>
            <person name="Chai Y.-H."/>
            <person name="Lu J.-Y."/>
            <person name="Li Y."/>
            <person name="Zhao S.-W."/>
            <person name="Mao J.-F."/>
            <person name="Jia S.-G."/>
            <person name="Mao Y.-M."/>
        </authorList>
    </citation>
    <scope>NUCLEOTIDE SEQUENCE</scope>
    <source>
        <strain evidence="4">AT0</strain>
        <tissue evidence="4">Leaf</tissue>
    </source>
</reference>
<accession>A0A978VCN9</accession>
<gene>
    <name evidence="4" type="ORF">FEM48_Zijuj05G0038900</name>
</gene>
<evidence type="ECO:0000256" key="2">
    <source>
        <dbReference type="SAM" id="MobiDB-lite"/>
    </source>
</evidence>
<dbReference type="PANTHER" id="PTHR31048">
    <property type="entry name" value="OS03G0233200 PROTEIN"/>
    <property type="match status" value="1"/>
</dbReference>
<dbReference type="EMBL" id="JAEACU010000005">
    <property type="protein sequence ID" value="KAH7528128.1"/>
    <property type="molecule type" value="Genomic_DNA"/>
</dbReference>
<dbReference type="Proteomes" id="UP000813462">
    <property type="component" value="Unassembled WGS sequence"/>
</dbReference>
<dbReference type="SUPFAM" id="SSF49870">
    <property type="entry name" value="Osmotin, thaumatin-like protein"/>
    <property type="match status" value="1"/>
</dbReference>
<name>A0A978VCN9_ZIZJJ</name>
<evidence type="ECO:0000256" key="3">
    <source>
        <dbReference type="SAM" id="Phobius"/>
    </source>
</evidence>
<evidence type="ECO:0000313" key="4">
    <source>
        <dbReference type="EMBL" id="KAH7528128.1"/>
    </source>
</evidence>
<dbReference type="PROSITE" id="PS51367">
    <property type="entry name" value="THAUMATIN_2"/>
    <property type="match status" value="1"/>
</dbReference>
<dbReference type="InterPro" id="IPR037176">
    <property type="entry name" value="Osmotin/thaumatin-like_sf"/>
</dbReference>
<keyword evidence="3" id="KW-0812">Transmembrane</keyword>
<keyword evidence="3" id="KW-1133">Transmembrane helix</keyword>
<proteinExistence type="inferred from homology"/>
<evidence type="ECO:0000256" key="1">
    <source>
        <dbReference type="ARBA" id="ARBA00010607"/>
    </source>
</evidence>
<dbReference type="SMART" id="SM00205">
    <property type="entry name" value="THN"/>
    <property type="match status" value="1"/>
</dbReference>
<dbReference type="Gene3D" id="2.60.110.10">
    <property type="entry name" value="Thaumatin"/>
    <property type="match status" value="1"/>
</dbReference>
<evidence type="ECO:0000313" key="5">
    <source>
        <dbReference type="Proteomes" id="UP000813462"/>
    </source>
</evidence>
<comment type="similarity">
    <text evidence="1">Belongs to the thaumatin family.</text>
</comment>
<dbReference type="Pfam" id="PF00314">
    <property type="entry name" value="Thaumatin"/>
    <property type="match status" value="1"/>
</dbReference>
<comment type="caution">
    <text evidence="4">The sequence shown here is derived from an EMBL/GenBank/DDBJ whole genome shotgun (WGS) entry which is preliminary data.</text>
</comment>
<feature type="transmembrane region" description="Helical" evidence="3">
    <location>
        <begin position="154"/>
        <end position="176"/>
    </location>
</feature>
<dbReference type="OrthoDB" id="430315at2759"/>
<dbReference type="AlphaFoldDB" id="A0A978VCN9"/>
<keyword evidence="3" id="KW-0472">Membrane</keyword>
<dbReference type="InterPro" id="IPR001938">
    <property type="entry name" value="Thaumatin"/>
</dbReference>
<feature type="region of interest" description="Disordered" evidence="2">
    <location>
        <begin position="52"/>
        <end position="80"/>
    </location>
</feature>
<protein>
    <submittedName>
        <fullName evidence="4">Uncharacterized protein</fullName>
    </submittedName>
</protein>